<feature type="region of interest" description="Disordered" evidence="7">
    <location>
        <begin position="502"/>
        <end position="720"/>
    </location>
</feature>
<dbReference type="InterPro" id="IPR027312">
    <property type="entry name" value="Sda1"/>
</dbReference>
<dbReference type="InterPro" id="IPR016024">
    <property type="entry name" value="ARM-type_fold"/>
</dbReference>
<evidence type="ECO:0000259" key="9">
    <source>
        <dbReference type="Pfam" id="PF08158"/>
    </source>
</evidence>
<dbReference type="EMBL" id="PRFA01000025">
    <property type="protein sequence ID" value="PWU94660.1"/>
    <property type="molecule type" value="Genomic_DNA"/>
</dbReference>
<dbReference type="VEuPathDB" id="TriTrypDB:C3747_23g337"/>
<evidence type="ECO:0000256" key="7">
    <source>
        <dbReference type="SAM" id="MobiDB-lite"/>
    </source>
</evidence>
<comment type="function">
    <text evidence="6">Required for 60S pre-ribosomal subunits export to the cytoplasm.</text>
</comment>
<feature type="domain" description="SDA1 N-terminal" evidence="9">
    <location>
        <begin position="58"/>
        <end position="432"/>
    </location>
</feature>
<keyword evidence="5 6" id="KW-0539">Nucleus</keyword>
<feature type="compositionally biased region" description="Acidic residues" evidence="7">
    <location>
        <begin position="624"/>
        <end position="691"/>
    </location>
</feature>
<dbReference type="Pfam" id="PF08158">
    <property type="entry name" value="SDA1_HEAT"/>
    <property type="match status" value="1"/>
</dbReference>
<dbReference type="PANTHER" id="PTHR12730">
    <property type="entry name" value="HSDA/SDA1-RELATED"/>
    <property type="match status" value="1"/>
</dbReference>
<feature type="compositionally biased region" description="Basic and acidic residues" evidence="7">
    <location>
        <begin position="774"/>
        <end position="808"/>
    </location>
</feature>
<comment type="similarity">
    <text evidence="1 6">Belongs to the SDA1 family.</text>
</comment>
<evidence type="ECO:0000256" key="1">
    <source>
        <dbReference type="ARBA" id="ARBA00005783"/>
    </source>
</evidence>
<feature type="compositionally biased region" description="Acidic residues" evidence="7">
    <location>
        <begin position="510"/>
        <end position="521"/>
    </location>
</feature>
<comment type="subcellular location">
    <subcellularLocation>
        <location evidence="6">Nucleus</location>
        <location evidence="6">Nucleolus</location>
    </subcellularLocation>
</comment>
<dbReference type="GO" id="GO:0005730">
    <property type="term" value="C:nucleolus"/>
    <property type="evidence" value="ECO:0007669"/>
    <property type="project" value="UniProtKB-SubCell"/>
</dbReference>
<dbReference type="GO" id="GO:0000055">
    <property type="term" value="P:ribosomal large subunit export from nucleus"/>
    <property type="evidence" value="ECO:0007669"/>
    <property type="project" value="UniProtKB-UniRule"/>
</dbReference>
<dbReference type="VEuPathDB" id="TriTrypDB:TcBrA4_0134420"/>
<keyword evidence="4 6" id="KW-0653">Protein transport</keyword>
<dbReference type="VEuPathDB" id="TriTrypDB:C3747_24g157"/>
<dbReference type="Proteomes" id="UP000246121">
    <property type="component" value="Unassembled WGS sequence"/>
</dbReference>
<dbReference type="VEuPathDB" id="TriTrypDB:TcCL_NonESM03090"/>
<dbReference type="VEuPathDB" id="TriTrypDB:TcYC6_0049190"/>
<name>A0A2V2VE59_TRYCR</name>
<dbReference type="VEuPathDB" id="TriTrypDB:TcCLB.509179.110"/>
<feature type="domain" description="SDA1 middle" evidence="8">
    <location>
        <begin position="627"/>
        <end position="799"/>
    </location>
</feature>
<comment type="caution">
    <text evidence="10">The sequence shown here is derived from an EMBL/GenBank/DDBJ whole genome shotgun (WGS) entry which is preliminary data.</text>
</comment>
<accession>A0A2V2VE59</accession>
<dbReference type="VEuPathDB" id="TriTrypDB:TCSYLVIO_008889"/>
<dbReference type="InterPro" id="IPR007949">
    <property type="entry name" value="SDA1_MD"/>
</dbReference>
<keyword evidence="3 6" id="KW-0690">Ribosome biogenesis</keyword>
<dbReference type="VEuPathDB" id="TriTrypDB:BCY84_16789"/>
<dbReference type="VEuPathDB" id="TriTrypDB:TcCLB.507047.140"/>
<dbReference type="GO" id="GO:0042273">
    <property type="term" value="P:ribosomal large subunit biogenesis"/>
    <property type="evidence" value="ECO:0007669"/>
    <property type="project" value="UniProtKB-UniRule"/>
</dbReference>
<evidence type="ECO:0000256" key="6">
    <source>
        <dbReference type="RuleBase" id="RU365057"/>
    </source>
</evidence>
<dbReference type="VEuPathDB" id="TriTrypDB:TCDM_05169"/>
<reference evidence="10 11" key="1">
    <citation type="journal article" date="2018" name="Microb. Genom.">
        <title>Expanding an expanded genome: long-read sequencing of Trypanosoma cruzi.</title>
        <authorList>
            <person name="Berna L."/>
            <person name="Rodriguez M."/>
            <person name="Chiribao M.L."/>
            <person name="Parodi-Talice A."/>
            <person name="Pita S."/>
            <person name="Rijo G."/>
            <person name="Alvarez-Valin F."/>
            <person name="Robello C."/>
        </authorList>
    </citation>
    <scope>NUCLEOTIDE SEQUENCE [LARGE SCALE GENOMIC DNA]</scope>
    <source>
        <strain evidence="10 11">Dm28c</strain>
    </source>
</reference>
<sequence length="873" mass="99646">MTEPAFRGTLLLLQNCTRRDPEAYRDEFISQLDHFKALSKTIMTQKTTNPQYITVLNYICHVCHCYPAESVEVAEVVLRLLQEYKGSAMTPELRLALVKSLALLRSKNIVSAVRSFPLFFQLLQEREKNLRRLILSHIVSDVRKVNMPGAKNGAQVNKMAQNFLFSVMAEDDPVQARCAEMVMIDLYRRRVWANERTVEVLTQACFTRHTPILRTALRFFLLQMPKITSLDDDDGEDEAVDPGREISRMKQKLKIVKKTSKRERILKREMNSIRQKYNKEEKAEELLAKQHVDPIRLLRNPHQFVERLLARLQKTTERFEVRILYLNVIARVVLEHEVVHLPLYGFLERYMEPSQLHVTQLLALSVMCVHRLVPPDALEPLVKAIANHFVSDRSSPDAITIGLNTIREICKRQPLAMNADLLKDLTEYKSQRGDRGVIMAARALIQLYRDVYPELLPAKLRFGHGGTGMGEKQRPVYGKEHVYTDVPGLELLYPAMDDEKDEHSFCCGSDDSDDDDSDDSDGTWVTDSSDCDPDDIEGAFVDASDCSGSDAENEKCPQLVPVGGAVVEPPLKRSKGEADTNSDVLSLGTGGEVSRDRSGSCRSSTVPQDDGPRKPCGAEGDTASVEEEEMEDSDEDDDFAEEEWVEEVEETEEIDDDEEECMEEEEEEEDEGEGVDDDKDDEEMEWFEDTEMNSRRPAQRASSASKRLASLSSAAAYTVPASAQRFLSDADFERIRRLQAQKGSHRSLRGKLRDHEAREKRRQGLIHSVSADLSSHDIEHFTEKKREEDREEKIARAQEARRARSKFEARKKKKSKLNATHSEHAKRGKLFNMTKRSRRVGAKLKESTSDRSNRGKENKKKDIKFRIRRGWKA</sequence>
<evidence type="ECO:0000256" key="4">
    <source>
        <dbReference type="ARBA" id="ARBA00022927"/>
    </source>
</evidence>
<evidence type="ECO:0000259" key="8">
    <source>
        <dbReference type="Pfam" id="PF05285"/>
    </source>
</evidence>
<keyword evidence="2 6" id="KW-0813">Transport</keyword>
<dbReference type="PANTHER" id="PTHR12730:SF0">
    <property type="entry name" value="PROTEIN SDA1 HOMOLOG"/>
    <property type="match status" value="1"/>
</dbReference>
<dbReference type="SUPFAM" id="SSF48371">
    <property type="entry name" value="ARM repeat"/>
    <property type="match status" value="1"/>
</dbReference>
<dbReference type="VEuPathDB" id="TriTrypDB:TcG_03350"/>
<feature type="compositionally biased region" description="Basic and acidic residues" evidence="7">
    <location>
        <begin position="843"/>
        <end position="860"/>
    </location>
</feature>
<dbReference type="VEuPathDB" id="TriTrypDB:ECC02_001512"/>
<dbReference type="VEuPathDB" id="TriTrypDB:C4B63_25g249"/>
<dbReference type="VEuPathDB" id="TriTrypDB:Tc_MARK_7575"/>
<gene>
    <name evidence="10" type="ORF">C4B63_25g249</name>
</gene>
<dbReference type="VEuPathDB" id="TriTrypDB:TcCL_ESM10936"/>
<protein>
    <recommendedName>
        <fullName evidence="6">Protein SDA1</fullName>
    </recommendedName>
</protein>
<proteinExistence type="inferred from homology"/>
<dbReference type="InterPro" id="IPR012977">
    <property type="entry name" value="SDA1_N"/>
</dbReference>
<feature type="compositionally biased region" description="Low complexity" evidence="7">
    <location>
        <begin position="695"/>
        <end position="716"/>
    </location>
</feature>
<feature type="compositionally biased region" description="Basic residues" evidence="7">
    <location>
        <begin position="740"/>
        <end position="750"/>
    </location>
</feature>
<feature type="compositionally biased region" description="Basic residues" evidence="7">
    <location>
        <begin position="861"/>
        <end position="873"/>
    </location>
</feature>
<evidence type="ECO:0000256" key="3">
    <source>
        <dbReference type="ARBA" id="ARBA00022517"/>
    </source>
</evidence>
<dbReference type="Pfam" id="PF05285">
    <property type="entry name" value="SDA1_dom"/>
    <property type="match status" value="1"/>
</dbReference>
<evidence type="ECO:0000313" key="11">
    <source>
        <dbReference type="Proteomes" id="UP000246121"/>
    </source>
</evidence>
<evidence type="ECO:0000313" key="10">
    <source>
        <dbReference type="EMBL" id="PWU94660.1"/>
    </source>
</evidence>
<dbReference type="AlphaFoldDB" id="A0A2V2VE59"/>
<organism evidence="10 11">
    <name type="scientific">Trypanosoma cruzi</name>
    <dbReference type="NCBI Taxonomy" id="5693"/>
    <lineage>
        <taxon>Eukaryota</taxon>
        <taxon>Discoba</taxon>
        <taxon>Euglenozoa</taxon>
        <taxon>Kinetoplastea</taxon>
        <taxon>Metakinetoplastina</taxon>
        <taxon>Trypanosomatida</taxon>
        <taxon>Trypanosomatidae</taxon>
        <taxon>Trypanosoma</taxon>
        <taxon>Schizotrypanum</taxon>
    </lineage>
</organism>
<evidence type="ECO:0000256" key="2">
    <source>
        <dbReference type="ARBA" id="ARBA00022448"/>
    </source>
</evidence>
<evidence type="ECO:0000256" key="5">
    <source>
        <dbReference type="ARBA" id="ARBA00023242"/>
    </source>
</evidence>
<feature type="region of interest" description="Disordered" evidence="7">
    <location>
        <begin position="740"/>
        <end position="873"/>
    </location>
</feature>
<dbReference type="GO" id="GO:0015031">
    <property type="term" value="P:protein transport"/>
    <property type="evidence" value="ECO:0007669"/>
    <property type="project" value="UniProtKB-KW"/>
</dbReference>
<feature type="compositionally biased region" description="Basic residues" evidence="7">
    <location>
        <begin position="824"/>
        <end position="842"/>
    </location>
</feature>